<reference evidence="1 2" key="1">
    <citation type="journal article" date="2019" name="Sci. Rep.">
        <title>Orb-weaving spider Araneus ventricosus genome elucidates the spidroin gene catalogue.</title>
        <authorList>
            <person name="Kono N."/>
            <person name="Nakamura H."/>
            <person name="Ohtoshi R."/>
            <person name="Moran D.A.P."/>
            <person name="Shinohara A."/>
            <person name="Yoshida Y."/>
            <person name="Fujiwara M."/>
            <person name="Mori M."/>
            <person name="Tomita M."/>
            <person name="Arakawa K."/>
        </authorList>
    </citation>
    <scope>NUCLEOTIDE SEQUENCE [LARGE SCALE GENOMIC DNA]</scope>
</reference>
<sequence length="90" mass="10020">MGNLIVEEDGEALSYLKSHVELKQHFKINLILTKIQSNYDIALVVAPRIAIRLLDGDRRAHSPLQLALDLADTENPICNISKKSDKAIAQ</sequence>
<comment type="caution">
    <text evidence="1">The sequence shown here is derived from an EMBL/GenBank/DDBJ whole genome shotgun (WGS) entry which is preliminary data.</text>
</comment>
<dbReference type="OrthoDB" id="272985at2759"/>
<dbReference type="AlphaFoldDB" id="A0A4Y2DX91"/>
<gene>
    <name evidence="1" type="ORF">AVEN_249927_1</name>
</gene>
<proteinExistence type="predicted"/>
<keyword evidence="2" id="KW-1185">Reference proteome</keyword>
<dbReference type="EMBL" id="BGPR01000461">
    <property type="protein sequence ID" value="GBM21502.1"/>
    <property type="molecule type" value="Genomic_DNA"/>
</dbReference>
<dbReference type="Proteomes" id="UP000499080">
    <property type="component" value="Unassembled WGS sequence"/>
</dbReference>
<evidence type="ECO:0000313" key="2">
    <source>
        <dbReference type="Proteomes" id="UP000499080"/>
    </source>
</evidence>
<organism evidence="1 2">
    <name type="scientific">Araneus ventricosus</name>
    <name type="common">Orbweaver spider</name>
    <name type="synonym">Epeira ventricosa</name>
    <dbReference type="NCBI Taxonomy" id="182803"/>
    <lineage>
        <taxon>Eukaryota</taxon>
        <taxon>Metazoa</taxon>
        <taxon>Ecdysozoa</taxon>
        <taxon>Arthropoda</taxon>
        <taxon>Chelicerata</taxon>
        <taxon>Arachnida</taxon>
        <taxon>Araneae</taxon>
        <taxon>Araneomorphae</taxon>
        <taxon>Entelegynae</taxon>
        <taxon>Araneoidea</taxon>
        <taxon>Araneidae</taxon>
        <taxon>Araneus</taxon>
    </lineage>
</organism>
<evidence type="ECO:0000313" key="1">
    <source>
        <dbReference type="EMBL" id="GBM21502.1"/>
    </source>
</evidence>
<name>A0A4Y2DX91_ARAVE</name>
<accession>A0A4Y2DX91</accession>
<protein>
    <submittedName>
        <fullName evidence="1">Uncharacterized protein</fullName>
    </submittedName>
</protein>